<proteinExistence type="predicted"/>
<dbReference type="PANTHER" id="PTHR10605:SF56">
    <property type="entry name" value="BIFUNCTIONAL HEPARAN SULFATE N-DEACETYLASE_N-SULFOTRANSFERASE"/>
    <property type="match status" value="1"/>
</dbReference>
<evidence type="ECO:0000256" key="2">
    <source>
        <dbReference type="ARBA" id="ARBA00023180"/>
    </source>
</evidence>
<sequence>MKSDLERTAHKSLRKKIWPLRLRAELLYATLNKSIPAAHPDFLCIGAPRTGTTWLYQTLSQHPDIYLPRRKELHYFDEPIIENRHGNLQDINSCPNGMYFDMHNPAHWRWYQLQFVRSGGRVTGDITPAYSRISEAQIKMLTDRMSNIKVIYMMRDPVERAWSGVRKFAMETLGLKISDAPINEIVDFTMYPRRLMSGDYRSVINKWESNIESSRILYLFYDDLLKNPQQLANTVCKFLELDPFQQSDSEQMSKRVNKAEQIDEMPASIRDMLRDYYKGQGLNISIYTRSTPRDPNTLIEET</sequence>
<dbReference type="AlphaFoldDB" id="A0A0F8YQF4"/>
<name>A0A0F8YQF4_9ZZZZ</name>
<dbReference type="SUPFAM" id="SSF52540">
    <property type="entry name" value="P-loop containing nucleoside triphosphate hydrolases"/>
    <property type="match status" value="1"/>
</dbReference>
<comment type="caution">
    <text evidence="4">The sequence shown here is derived from an EMBL/GenBank/DDBJ whole genome shotgun (WGS) entry which is preliminary data.</text>
</comment>
<dbReference type="InterPro" id="IPR037359">
    <property type="entry name" value="NST/OST"/>
</dbReference>
<dbReference type="GO" id="GO:0008146">
    <property type="term" value="F:sulfotransferase activity"/>
    <property type="evidence" value="ECO:0007669"/>
    <property type="project" value="InterPro"/>
</dbReference>
<feature type="domain" description="Sulfotransferase" evidence="3">
    <location>
        <begin position="40"/>
        <end position="253"/>
    </location>
</feature>
<keyword evidence="1" id="KW-0808">Transferase</keyword>
<reference evidence="4" key="1">
    <citation type="journal article" date="2015" name="Nature">
        <title>Complex archaea that bridge the gap between prokaryotes and eukaryotes.</title>
        <authorList>
            <person name="Spang A."/>
            <person name="Saw J.H."/>
            <person name="Jorgensen S.L."/>
            <person name="Zaremba-Niedzwiedzka K."/>
            <person name="Martijn J."/>
            <person name="Lind A.E."/>
            <person name="van Eijk R."/>
            <person name="Schleper C."/>
            <person name="Guy L."/>
            <person name="Ettema T.J."/>
        </authorList>
    </citation>
    <scope>NUCLEOTIDE SEQUENCE</scope>
</reference>
<gene>
    <name evidence="4" type="ORF">LCGC14_2791620</name>
</gene>
<feature type="non-terminal residue" evidence="4">
    <location>
        <position position="302"/>
    </location>
</feature>
<keyword evidence="2" id="KW-0325">Glycoprotein</keyword>
<dbReference type="InterPro" id="IPR027417">
    <property type="entry name" value="P-loop_NTPase"/>
</dbReference>
<dbReference type="PANTHER" id="PTHR10605">
    <property type="entry name" value="HEPARAN SULFATE SULFOTRANSFERASE"/>
    <property type="match status" value="1"/>
</dbReference>
<accession>A0A0F8YQF4</accession>
<dbReference type="InterPro" id="IPR000863">
    <property type="entry name" value="Sulfotransferase_dom"/>
</dbReference>
<dbReference type="Pfam" id="PF00685">
    <property type="entry name" value="Sulfotransfer_1"/>
    <property type="match status" value="1"/>
</dbReference>
<organism evidence="4">
    <name type="scientific">marine sediment metagenome</name>
    <dbReference type="NCBI Taxonomy" id="412755"/>
    <lineage>
        <taxon>unclassified sequences</taxon>
        <taxon>metagenomes</taxon>
        <taxon>ecological metagenomes</taxon>
    </lineage>
</organism>
<dbReference type="Gene3D" id="3.40.50.300">
    <property type="entry name" value="P-loop containing nucleotide triphosphate hydrolases"/>
    <property type="match status" value="1"/>
</dbReference>
<dbReference type="EMBL" id="LAZR01052141">
    <property type="protein sequence ID" value="KKK83612.1"/>
    <property type="molecule type" value="Genomic_DNA"/>
</dbReference>
<evidence type="ECO:0000313" key="4">
    <source>
        <dbReference type="EMBL" id="KKK83612.1"/>
    </source>
</evidence>
<protein>
    <recommendedName>
        <fullName evidence="3">Sulfotransferase domain-containing protein</fullName>
    </recommendedName>
</protein>
<evidence type="ECO:0000259" key="3">
    <source>
        <dbReference type="Pfam" id="PF00685"/>
    </source>
</evidence>
<evidence type="ECO:0000256" key="1">
    <source>
        <dbReference type="ARBA" id="ARBA00022679"/>
    </source>
</evidence>